<evidence type="ECO:0000313" key="9">
    <source>
        <dbReference type="Proteomes" id="UP000824078"/>
    </source>
</evidence>
<organism evidence="8 9">
    <name type="scientific">Candidatus Coprovicinus avistercoris</name>
    <dbReference type="NCBI Taxonomy" id="2840754"/>
    <lineage>
        <taxon>Bacteria</taxon>
        <taxon>Bacillati</taxon>
        <taxon>Actinomycetota</taxon>
        <taxon>Coriobacteriia</taxon>
        <taxon>Coriobacteriales</taxon>
        <taxon>Coriobacteriaceae</taxon>
        <taxon>Coriobacteriaceae incertae sedis</taxon>
        <taxon>Candidatus Coprovicinus</taxon>
    </lineage>
</organism>
<dbReference type="Gene3D" id="3.40.190.10">
    <property type="entry name" value="Periplasmic binding protein-like II"/>
    <property type="match status" value="2"/>
</dbReference>
<proteinExistence type="inferred from homology"/>
<feature type="domain" description="Ionotropic glutamate receptor C-terminal" evidence="7">
    <location>
        <begin position="54"/>
        <end position="283"/>
    </location>
</feature>
<dbReference type="PROSITE" id="PS01039">
    <property type="entry name" value="SBP_BACTERIAL_3"/>
    <property type="match status" value="1"/>
</dbReference>
<evidence type="ECO:0000256" key="5">
    <source>
        <dbReference type="SAM" id="Phobius"/>
    </source>
</evidence>
<evidence type="ECO:0000259" key="7">
    <source>
        <dbReference type="SMART" id="SM00079"/>
    </source>
</evidence>
<dbReference type="SMART" id="SM00062">
    <property type="entry name" value="PBPb"/>
    <property type="match status" value="1"/>
</dbReference>
<comment type="similarity">
    <text evidence="2 4">Belongs to the bacterial solute-binding protein 3 family.</text>
</comment>
<dbReference type="PROSITE" id="PS51257">
    <property type="entry name" value="PROKAR_LIPOPROTEIN"/>
    <property type="match status" value="1"/>
</dbReference>
<dbReference type="GO" id="GO:0015276">
    <property type="term" value="F:ligand-gated monoatomic ion channel activity"/>
    <property type="evidence" value="ECO:0007669"/>
    <property type="project" value="InterPro"/>
</dbReference>
<evidence type="ECO:0000259" key="6">
    <source>
        <dbReference type="SMART" id="SM00062"/>
    </source>
</evidence>
<sequence>MKNIHATMTRRNFIHLSGFAGAGIATLGILSGCSNSSDNTAASGDSYTLVEDGKLTAIGDWSFPPLESMDENTGEVQGFDIDLLKAVAEKMGLEANFLPTQKFDTLVPTITQGGRADVAISGITITDERLEQIDFTDAYLSSNQGLVVKIGSQFDGLDEKALIDALNTPENQVSAQSGTTGGDWIQENLPNCTYVPLDDPIQSMTGVSSGLYSACVSDLPVVSNLCNESYTDLTVALQIPTGEEYGIVVSKDNPELTAAINEALKELEEDGTMDELQTKWFGQTI</sequence>
<dbReference type="PANTHER" id="PTHR35936">
    <property type="entry name" value="MEMBRANE-BOUND LYTIC MUREIN TRANSGLYCOSYLASE F"/>
    <property type="match status" value="1"/>
</dbReference>
<feature type="domain" description="Solute-binding protein family 3/N-terminal" evidence="6">
    <location>
        <begin position="54"/>
        <end position="284"/>
    </location>
</feature>
<dbReference type="InterPro" id="IPR001638">
    <property type="entry name" value="Solute-binding_3/MltF_N"/>
</dbReference>
<gene>
    <name evidence="8" type="ORF">IAD17_03755</name>
</gene>
<dbReference type="SUPFAM" id="SSF53850">
    <property type="entry name" value="Periplasmic binding protein-like II"/>
    <property type="match status" value="1"/>
</dbReference>
<keyword evidence="5" id="KW-0472">Membrane</keyword>
<name>A0A9D1HZA5_9ACTN</name>
<dbReference type="CDD" id="cd13530">
    <property type="entry name" value="PBP2_peptides_like"/>
    <property type="match status" value="1"/>
</dbReference>
<keyword evidence="5" id="KW-1133">Transmembrane helix</keyword>
<evidence type="ECO:0000256" key="3">
    <source>
        <dbReference type="ARBA" id="ARBA00022729"/>
    </source>
</evidence>
<dbReference type="SMART" id="SM00079">
    <property type="entry name" value="PBPe"/>
    <property type="match status" value="1"/>
</dbReference>
<reference evidence="8" key="2">
    <citation type="journal article" date="2021" name="PeerJ">
        <title>Extensive microbial diversity within the chicken gut microbiome revealed by metagenomics and culture.</title>
        <authorList>
            <person name="Gilroy R."/>
            <person name="Ravi A."/>
            <person name="Getino M."/>
            <person name="Pursley I."/>
            <person name="Horton D.L."/>
            <person name="Alikhan N.F."/>
            <person name="Baker D."/>
            <person name="Gharbi K."/>
            <person name="Hall N."/>
            <person name="Watson M."/>
            <person name="Adriaenssens E.M."/>
            <person name="Foster-Nyarko E."/>
            <person name="Jarju S."/>
            <person name="Secka A."/>
            <person name="Antonio M."/>
            <person name="Oren A."/>
            <person name="Chaudhuri R.R."/>
            <person name="La Ragione R."/>
            <person name="Hildebrand F."/>
            <person name="Pallen M.J."/>
        </authorList>
    </citation>
    <scope>NUCLEOTIDE SEQUENCE</scope>
    <source>
        <strain evidence="8">ChiHjej12B11-29160</strain>
    </source>
</reference>
<accession>A0A9D1HZA5</accession>
<dbReference type="PANTHER" id="PTHR35936:SF17">
    <property type="entry name" value="ARGININE-BINDING EXTRACELLULAR PROTEIN ARTP"/>
    <property type="match status" value="1"/>
</dbReference>
<keyword evidence="5" id="KW-0812">Transmembrane</keyword>
<dbReference type="GO" id="GO:0030313">
    <property type="term" value="C:cell envelope"/>
    <property type="evidence" value="ECO:0007669"/>
    <property type="project" value="UniProtKB-SubCell"/>
</dbReference>
<dbReference type="InterPro" id="IPR001320">
    <property type="entry name" value="Iontro_rcpt_C"/>
</dbReference>
<dbReference type="Pfam" id="PF00497">
    <property type="entry name" value="SBP_bac_3"/>
    <property type="match status" value="1"/>
</dbReference>
<evidence type="ECO:0000256" key="2">
    <source>
        <dbReference type="ARBA" id="ARBA00010333"/>
    </source>
</evidence>
<protein>
    <submittedName>
        <fullName evidence="8">Amino acid ABC transporter substrate-binding protein</fullName>
    </submittedName>
</protein>
<evidence type="ECO:0000256" key="4">
    <source>
        <dbReference type="RuleBase" id="RU003744"/>
    </source>
</evidence>
<keyword evidence="3" id="KW-0732">Signal</keyword>
<evidence type="ECO:0000256" key="1">
    <source>
        <dbReference type="ARBA" id="ARBA00004196"/>
    </source>
</evidence>
<dbReference type="GO" id="GO:0016020">
    <property type="term" value="C:membrane"/>
    <property type="evidence" value="ECO:0007669"/>
    <property type="project" value="InterPro"/>
</dbReference>
<reference evidence="8" key="1">
    <citation type="submission" date="2020-10" db="EMBL/GenBank/DDBJ databases">
        <authorList>
            <person name="Gilroy R."/>
        </authorList>
    </citation>
    <scope>NUCLEOTIDE SEQUENCE</scope>
    <source>
        <strain evidence="8">ChiHjej12B11-29160</strain>
    </source>
</reference>
<dbReference type="AlphaFoldDB" id="A0A9D1HZA5"/>
<comment type="subcellular location">
    <subcellularLocation>
        <location evidence="1">Cell envelope</location>
    </subcellularLocation>
</comment>
<comment type="caution">
    <text evidence="8">The sequence shown here is derived from an EMBL/GenBank/DDBJ whole genome shotgun (WGS) entry which is preliminary data.</text>
</comment>
<evidence type="ECO:0000313" key="8">
    <source>
        <dbReference type="EMBL" id="HIU24015.1"/>
    </source>
</evidence>
<dbReference type="EMBL" id="DVMQ01000013">
    <property type="protein sequence ID" value="HIU24015.1"/>
    <property type="molecule type" value="Genomic_DNA"/>
</dbReference>
<dbReference type="Proteomes" id="UP000824078">
    <property type="component" value="Unassembled WGS sequence"/>
</dbReference>
<feature type="transmembrane region" description="Helical" evidence="5">
    <location>
        <begin position="12"/>
        <end position="30"/>
    </location>
</feature>
<dbReference type="InterPro" id="IPR018313">
    <property type="entry name" value="SBP_3_CS"/>
</dbReference>